<protein>
    <submittedName>
        <fullName evidence="1">Uncharacterized protein</fullName>
    </submittedName>
</protein>
<keyword evidence="2" id="KW-1185">Reference proteome</keyword>
<dbReference type="Proteomes" id="UP001227268">
    <property type="component" value="Unassembled WGS sequence"/>
</dbReference>
<accession>A0ACC2V566</accession>
<proteinExistence type="predicted"/>
<organism evidence="1 2">
    <name type="scientific">Naganishia friedmannii</name>
    <dbReference type="NCBI Taxonomy" id="89922"/>
    <lineage>
        <taxon>Eukaryota</taxon>
        <taxon>Fungi</taxon>
        <taxon>Dikarya</taxon>
        <taxon>Basidiomycota</taxon>
        <taxon>Agaricomycotina</taxon>
        <taxon>Tremellomycetes</taxon>
        <taxon>Filobasidiales</taxon>
        <taxon>Filobasidiaceae</taxon>
        <taxon>Naganishia</taxon>
    </lineage>
</organism>
<dbReference type="EMBL" id="JASBWT010000025">
    <property type="protein sequence ID" value="KAJ9094480.1"/>
    <property type="molecule type" value="Genomic_DNA"/>
</dbReference>
<name>A0ACC2V566_9TREE</name>
<reference evidence="1" key="1">
    <citation type="submission" date="2023-04" db="EMBL/GenBank/DDBJ databases">
        <title>Draft Genome sequencing of Naganishia species isolated from polar environments using Oxford Nanopore Technology.</title>
        <authorList>
            <person name="Leo P."/>
            <person name="Venkateswaran K."/>
        </authorList>
    </citation>
    <scope>NUCLEOTIDE SEQUENCE</scope>
    <source>
        <strain evidence="1">MNA-CCFEE 5423</strain>
    </source>
</reference>
<sequence length="275" mass="30156">MSAAMALESVSLRCHVKPAQLLLQPSAQDAVRQATAPEYCHQPPHSTATRSPGVSTVGDSFGSLILATPVTSCFPPSLKSADYVESFQTPGTHSEAEHEEDPFERNFARFLDSSPKSSRPSKPHYLIQNAPKTSLIPLPELESMTAASDHPTCDCQYKRKPLKRNRSIVLPDFEDAEVPTPTESLMTSSIDGHSNTGSISTGLQITVEEEILSASDDEMAIGYLRRVEKHVNLRSLWFHLADIPSAKEESFPLGAHAEGRHAPIIGKVARTRYQR</sequence>
<gene>
    <name evidence="1" type="ORF">QFC21_006019</name>
</gene>
<evidence type="ECO:0000313" key="1">
    <source>
        <dbReference type="EMBL" id="KAJ9094480.1"/>
    </source>
</evidence>
<comment type="caution">
    <text evidence="1">The sequence shown here is derived from an EMBL/GenBank/DDBJ whole genome shotgun (WGS) entry which is preliminary data.</text>
</comment>
<evidence type="ECO:0000313" key="2">
    <source>
        <dbReference type="Proteomes" id="UP001227268"/>
    </source>
</evidence>